<protein>
    <recommendedName>
        <fullName evidence="3">GH16 domain-containing protein</fullName>
    </recommendedName>
</protein>
<dbReference type="Proteomes" id="UP000549971">
    <property type="component" value="Unassembled WGS sequence"/>
</dbReference>
<dbReference type="InterPro" id="IPR013320">
    <property type="entry name" value="ConA-like_dom_sf"/>
</dbReference>
<evidence type="ECO:0000313" key="4">
    <source>
        <dbReference type="EMBL" id="MBB5835858.1"/>
    </source>
</evidence>
<dbReference type="SUPFAM" id="SSF49899">
    <property type="entry name" value="Concanavalin A-like lectins/glucanases"/>
    <property type="match status" value="1"/>
</dbReference>
<name>A0A7W9J6J4_9ACTN</name>
<comment type="caution">
    <text evidence="4">The sequence shown here is derived from an EMBL/GenBank/DDBJ whole genome shotgun (WGS) entry which is preliminary data.</text>
</comment>
<dbReference type="AlphaFoldDB" id="A0A7W9J6J4"/>
<organism evidence="4 5">
    <name type="scientific">Kribbella italica</name>
    <dbReference type="NCBI Taxonomy" id="1540520"/>
    <lineage>
        <taxon>Bacteria</taxon>
        <taxon>Bacillati</taxon>
        <taxon>Actinomycetota</taxon>
        <taxon>Actinomycetes</taxon>
        <taxon>Propionibacteriales</taxon>
        <taxon>Kribbellaceae</taxon>
        <taxon>Kribbella</taxon>
    </lineage>
</organism>
<dbReference type="PANTHER" id="PTHR10963">
    <property type="entry name" value="GLYCOSYL HYDROLASE-RELATED"/>
    <property type="match status" value="1"/>
</dbReference>
<feature type="domain" description="GH16" evidence="3">
    <location>
        <begin position="43"/>
        <end position="269"/>
    </location>
</feature>
<feature type="chain" id="PRO_5039050929" description="GH16 domain-containing protein" evidence="2">
    <location>
        <begin position="21"/>
        <end position="269"/>
    </location>
</feature>
<dbReference type="Gene3D" id="2.60.120.200">
    <property type="match status" value="1"/>
</dbReference>
<evidence type="ECO:0000259" key="3">
    <source>
        <dbReference type="PROSITE" id="PS51762"/>
    </source>
</evidence>
<keyword evidence="5" id="KW-1185">Reference proteome</keyword>
<feature type="signal peptide" evidence="2">
    <location>
        <begin position="1"/>
        <end position="20"/>
    </location>
</feature>
<dbReference type="CDD" id="cd00413">
    <property type="entry name" value="Glyco_hydrolase_16"/>
    <property type="match status" value="1"/>
</dbReference>
<accession>A0A7W9J6J4</accession>
<dbReference type="InterPro" id="IPR050546">
    <property type="entry name" value="Glycosyl_Hydrlase_16"/>
</dbReference>
<dbReference type="PROSITE" id="PS51762">
    <property type="entry name" value="GH16_2"/>
    <property type="match status" value="1"/>
</dbReference>
<dbReference type="GO" id="GO:0004553">
    <property type="term" value="F:hydrolase activity, hydrolyzing O-glycosyl compounds"/>
    <property type="evidence" value="ECO:0007669"/>
    <property type="project" value="InterPro"/>
</dbReference>
<comment type="similarity">
    <text evidence="1">Belongs to the glycosyl hydrolase 16 family.</text>
</comment>
<proteinExistence type="inferred from homology"/>
<evidence type="ECO:0000313" key="5">
    <source>
        <dbReference type="Proteomes" id="UP000549971"/>
    </source>
</evidence>
<evidence type="ECO:0000256" key="2">
    <source>
        <dbReference type="SAM" id="SignalP"/>
    </source>
</evidence>
<dbReference type="RefSeq" id="WP_184795448.1">
    <property type="nucleotide sequence ID" value="NZ_JACHMY010000001.1"/>
</dbReference>
<gene>
    <name evidence="4" type="ORF">HDA39_002592</name>
</gene>
<reference evidence="4 5" key="1">
    <citation type="submission" date="2020-08" db="EMBL/GenBank/DDBJ databases">
        <title>Sequencing the genomes of 1000 actinobacteria strains.</title>
        <authorList>
            <person name="Klenk H.-P."/>
        </authorList>
    </citation>
    <scope>NUCLEOTIDE SEQUENCE [LARGE SCALE GENOMIC DNA]</scope>
    <source>
        <strain evidence="4 5">DSM 28967</strain>
    </source>
</reference>
<dbReference type="GO" id="GO:0005975">
    <property type="term" value="P:carbohydrate metabolic process"/>
    <property type="evidence" value="ECO:0007669"/>
    <property type="project" value="InterPro"/>
</dbReference>
<dbReference type="PANTHER" id="PTHR10963:SF55">
    <property type="entry name" value="GLYCOSIDE HYDROLASE FAMILY 16 PROTEIN"/>
    <property type="match status" value="1"/>
</dbReference>
<dbReference type="InterPro" id="IPR000757">
    <property type="entry name" value="Beta-glucanase-like"/>
</dbReference>
<dbReference type="EMBL" id="JACHMY010000001">
    <property type="protein sequence ID" value="MBB5835858.1"/>
    <property type="molecule type" value="Genomic_DNA"/>
</dbReference>
<sequence length="269" mass="29064">MALTGGLAAAALLTAGSLTAQPVTAAEAGPDVVQDDGVTAAATFGWGTPLPGSDEFDYTGAPDSSKWNQAGECWPGHAGNGRRCASKSAVANGFLRQTGLANGDSAWLASKVEKQYGRWEARIRSTPQGSNNGRQYHPLLIVWPSSDRWPQDGEYDFLENGVPGQACAESFMHYPHDAGIATQQIFAKETNCGSALTEWHNVALEWTPDLVRGFIDGKQWFSYSGGANSVRKCIQCMPSGHLTIQLDNFYGTNLQPATYDIDWVRIYNL</sequence>
<keyword evidence="2" id="KW-0732">Signal</keyword>
<evidence type="ECO:0000256" key="1">
    <source>
        <dbReference type="ARBA" id="ARBA00006865"/>
    </source>
</evidence>